<dbReference type="PANTHER" id="PTHR43420:SF12">
    <property type="entry name" value="N-ACETYLTRANSFERASE DOMAIN-CONTAINING PROTEIN"/>
    <property type="match status" value="1"/>
</dbReference>
<dbReference type="Pfam" id="PF24553">
    <property type="entry name" value="Rv0428c_C"/>
    <property type="match status" value="1"/>
</dbReference>
<evidence type="ECO:0000259" key="3">
    <source>
        <dbReference type="PROSITE" id="PS51186"/>
    </source>
</evidence>
<reference evidence="4 5" key="1">
    <citation type="submission" date="2020-04" db="EMBL/GenBank/DDBJ databases">
        <title>Draft genome of Leeia sp. IMCC25680.</title>
        <authorList>
            <person name="Song J."/>
            <person name="Cho J.-C."/>
        </authorList>
    </citation>
    <scope>NUCLEOTIDE SEQUENCE [LARGE SCALE GENOMIC DNA]</scope>
    <source>
        <strain evidence="4 5">IMCC25680</strain>
    </source>
</reference>
<keyword evidence="1 4" id="KW-0808">Transferase</keyword>
<dbReference type="AlphaFoldDB" id="A0A847SHB6"/>
<dbReference type="InterPro" id="IPR016181">
    <property type="entry name" value="Acyl_CoA_acyltransferase"/>
</dbReference>
<sequence length="250" mass="27800">MNLGADHSHQLEQLAAAAWPARQQQVMDGWLWREHGGYTKRANSAWLLDATDAAHPAALDRVEARYRALGLRPLFKLTEHTPQAVVQQLDARGYTCLDESLVMYRHWTQPATAHPAVQISPACSDAWLAATSRLLQLSDQGLQLASILQALPPSLYAWVTHGDEVIAVGLGVVQGDHIGFCDLITAPTHRRQGWARAIVDSLQAHAWQHGVRHGWLQVVADNQGARALYQQTGFHEGYRYVYRQAPQATQ</sequence>
<accession>A0A847SHB6</accession>
<dbReference type="GO" id="GO:0016747">
    <property type="term" value="F:acyltransferase activity, transferring groups other than amino-acyl groups"/>
    <property type="evidence" value="ECO:0007669"/>
    <property type="project" value="InterPro"/>
</dbReference>
<evidence type="ECO:0000313" key="5">
    <source>
        <dbReference type="Proteomes" id="UP000587991"/>
    </source>
</evidence>
<feature type="domain" description="N-acetyltransferase" evidence="3">
    <location>
        <begin position="121"/>
        <end position="250"/>
    </location>
</feature>
<comment type="caution">
    <text evidence="4">The sequence shown here is derived from an EMBL/GenBank/DDBJ whole genome shotgun (WGS) entry which is preliminary data.</text>
</comment>
<dbReference type="EMBL" id="JABAIM010000004">
    <property type="protein sequence ID" value="NLR76688.1"/>
    <property type="molecule type" value="Genomic_DNA"/>
</dbReference>
<dbReference type="SUPFAM" id="SSF55729">
    <property type="entry name" value="Acyl-CoA N-acyltransferases (Nat)"/>
    <property type="match status" value="1"/>
</dbReference>
<dbReference type="PROSITE" id="PS51186">
    <property type="entry name" value="GNAT"/>
    <property type="match status" value="1"/>
</dbReference>
<proteinExistence type="predicted"/>
<keyword evidence="5" id="KW-1185">Reference proteome</keyword>
<dbReference type="RefSeq" id="WP_168878353.1">
    <property type="nucleotide sequence ID" value="NZ_JABAIM010000004.1"/>
</dbReference>
<organism evidence="4 5">
    <name type="scientific">Leeia aquatica</name>
    <dbReference type="NCBI Taxonomy" id="2725557"/>
    <lineage>
        <taxon>Bacteria</taxon>
        <taxon>Pseudomonadati</taxon>
        <taxon>Pseudomonadota</taxon>
        <taxon>Betaproteobacteria</taxon>
        <taxon>Neisseriales</taxon>
        <taxon>Leeiaceae</taxon>
        <taxon>Leeia</taxon>
    </lineage>
</organism>
<gene>
    <name evidence="4" type="ORF">HF682_16085</name>
</gene>
<dbReference type="InterPro" id="IPR050680">
    <property type="entry name" value="YpeA/RimI_acetyltransf"/>
</dbReference>
<dbReference type="PANTHER" id="PTHR43420">
    <property type="entry name" value="ACETYLTRANSFERASE"/>
    <property type="match status" value="1"/>
</dbReference>
<dbReference type="Proteomes" id="UP000587991">
    <property type="component" value="Unassembled WGS sequence"/>
</dbReference>
<protein>
    <submittedName>
        <fullName evidence="4">GNAT family N-acetyltransferase</fullName>
    </submittedName>
</protein>
<keyword evidence="2" id="KW-0012">Acyltransferase</keyword>
<evidence type="ECO:0000313" key="4">
    <source>
        <dbReference type="EMBL" id="NLR76688.1"/>
    </source>
</evidence>
<evidence type="ECO:0000256" key="1">
    <source>
        <dbReference type="ARBA" id="ARBA00022679"/>
    </source>
</evidence>
<evidence type="ECO:0000256" key="2">
    <source>
        <dbReference type="ARBA" id="ARBA00023315"/>
    </source>
</evidence>
<dbReference type="InterPro" id="IPR056935">
    <property type="entry name" value="Rv0428c-like_C"/>
</dbReference>
<dbReference type="Gene3D" id="3.40.630.30">
    <property type="match status" value="1"/>
</dbReference>
<name>A0A847SHB6_9NEIS</name>
<dbReference type="InterPro" id="IPR000182">
    <property type="entry name" value="GNAT_dom"/>
</dbReference>